<feature type="transmembrane region" description="Helical" evidence="1">
    <location>
        <begin position="7"/>
        <end position="35"/>
    </location>
</feature>
<dbReference type="RefSeq" id="WP_010884866.1">
    <property type="nucleotide sequence ID" value="NZ_DUJN01000006.1"/>
</dbReference>
<sequence>MRGLSSLLLMIVLALLLYPLPHGVILIGIMTLSLLSHTLGIISLGILALYLIVFRITNIVGVAIMALGLLVVEIREMEKIRAPMEHFLYLIVAVGLSLLTYFGVYAISLAGVSLDVTLLAVLFLLLLYAFIRISVLSP</sequence>
<evidence type="ECO:0000313" key="3">
    <source>
        <dbReference type="Proteomes" id="UP000617544"/>
    </source>
</evidence>
<dbReference type="PIRSF" id="PIRSF018938">
    <property type="entry name" value="UCP018938"/>
    <property type="match status" value="1"/>
</dbReference>
<organism evidence="2 3">
    <name type="scientific">Pyrococcus horikoshii</name>
    <dbReference type="NCBI Taxonomy" id="53953"/>
    <lineage>
        <taxon>Archaea</taxon>
        <taxon>Methanobacteriati</taxon>
        <taxon>Methanobacteriota</taxon>
        <taxon>Thermococci</taxon>
        <taxon>Thermococcales</taxon>
        <taxon>Thermococcaceae</taxon>
        <taxon>Pyrococcus</taxon>
    </lineage>
</organism>
<reference evidence="2" key="1">
    <citation type="journal article" date="2020" name="bioRxiv">
        <title>A rank-normalized archaeal taxonomy based on genome phylogeny resolves widespread incomplete and uneven classifications.</title>
        <authorList>
            <person name="Rinke C."/>
            <person name="Chuvochina M."/>
            <person name="Mussig A.J."/>
            <person name="Chaumeil P.-A."/>
            <person name="Waite D.W."/>
            <person name="Whitman W.B."/>
            <person name="Parks D.H."/>
            <person name="Hugenholtz P."/>
        </authorList>
    </citation>
    <scope>NUCLEOTIDE SEQUENCE</scope>
    <source>
        <strain evidence="2">UBA8834</strain>
    </source>
</reference>
<dbReference type="Proteomes" id="UP000617544">
    <property type="component" value="Unassembled WGS sequence"/>
</dbReference>
<gene>
    <name evidence="2" type="ORF">HA331_06730</name>
</gene>
<keyword evidence="1" id="KW-1133">Transmembrane helix</keyword>
<name>A0A832T4Q5_PYRHR</name>
<keyword evidence="1" id="KW-0812">Transmembrane</keyword>
<dbReference type="AlphaFoldDB" id="A0A832T4Q5"/>
<feature type="transmembrane region" description="Helical" evidence="1">
    <location>
        <begin position="41"/>
        <end position="74"/>
    </location>
</feature>
<comment type="caution">
    <text evidence="2">The sequence shown here is derived from an EMBL/GenBank/DDBJ whole genome shotgun (WGS) entry which is preliminary data.</text>
</comment>
<accession>A0A832T4Q5</accession>
<keyword evidence="1" id="KW-0472">Membrane</keyword>
<dbReference type="GeneID" id="1443101"/>
<evidence type="ECO:0000256" key="1">
    <source>
        <dbReference type="SAM" id="Phobius"/>
    </source>
</evidence>
<dbReference type="InterPro" id="IPR016740">
    <property type="entry name" value="UCP018938"/>
</dbReference>
<dbReference type="EMBL" id="DUJN01000006">
    <property type="protein sequence ID" value="HII61421.1"/>
    <property type="molecule type" value="Genomic_DNA"/>
</dbReference>
<feature type="transmembrane region" description="Helical" evidence="1">
    <location>
        <begin position="116"/>
        <end position="135"/>
    </location>
</feature>
<feature type="transmembrane region" description="Helical" evidence="1">
    <location>
        <begin position="86"/>
        <end position="110"/>
    </location>
</feature>
<evidence type="ECO:0000313" key="2">
    <source>
        <dbReference type="EMBL" id="HII61421.1"/>
    </source>
</evidence>
<proteinExistence type="predicted"/>
<dbReference type="OMA" id="FPTYLLM"/>
<protein>
    <submittedName>
        <fullName evidence="2">Uncharacterized protein</fullName>
    </submittedName>
</protein>